<sequence length="129" mass="13809">MGPQYTCRASVPRWGPVKPWVSEAGQLLRCRFGIGSVGGVGSRPNASDHPAGLALDLFVNRATGDALADCALRYRGPLAVKYVIFRQRINSGSGWRQMEDRGSPVANHMEHVHISFNSSPGGSLASVSC</sequence>
<feature type="domain" description="ARB-07466-like C-terminal" evidence="1">
    <location>
        <begin position="16"/>
        <end position="109"/>
    </location>
</feature>
<reference evidence="2 3" key="1">
    <citation type="submission" date="2020-11" db="EMBL/GenBank/DDBJ databases">
        <title>Pseudonocardia abyssalis sp. nov. and Pseudonocardia oceani sp. nov., description and phylogenomic analysis of two novel actinomycetes isolated from the deep Southern Ocean.</title>
        <authorList>
            <person name="Parra J."/>
        </authorList>
    </citation>
    <scope>NUCLEOTIDE SEQUENCE [LARGE SCALE GENOMIC DNA]</scope>
    <source>
        <strain evidence="2 3">KRD-168</strain>
    </source>
</reference>
<evidence type="ECO:0000259" key="1">
    <source>
        <dbReference type="Pfam" id="PF26571"/>
    </source>
</evidence>
<gene>
    <name evidence="2" type="ORF">I4I81_03210</name>
</gene>
<dbReference type="InterPro" id="IPR058593">
    <property type="entry name" value="ARB_07466-like_C"/>
</dbReference>
<proteinExistence type="predicted"/>
<dbReference type="Pfam" id="PF26571">
    <property type="entry name" value="VldE"/>
    <property type="match status" value="1"/>
</dbReference>
<evidence type="ECO:0000313" key="2">
    <source>
        <dbReference type="EMBL" id="MBW0133263.1"/>
    </source>
</evidence>
<protein>
    <recommendedName>
        <fullName evidence="1">ARB-07466-like C-terminal domain-containing protein</fullName>
    </recommendedName>
</protein>
<comment type="caution">
    <text evidence="2">The sequence shown here is derived from an EMBL/GenBank/DDBJ whole genome shotgun (WGS) entry which is preliminary data.</text>
</comment>
<organism evidence="2 3">
    <name type="scientific">Pseudonocardia abyssalis</name>
    <dbReference type="NCBI Taxonomy" id="2792008"/>
    <lineage>
        <taxon>Bacteria</taxon>
        <taxon>Bacillati</taxon>
        <taxon>Actinomycetota</taxon>
        <taxon>Actinomycetes</taxon>
        <taxon>Pseudonocardiales</taxon>
        <taxon>Pseudonocardiaceae</taxon>
        <taxon>Pseudonocardia</taxon>
    </lineage>
</organism>
<accession>A0ABS6ULZ3</accession>
<name>A0ABS6ULZ3_9PSEU</name>
<dbReference type="EMBL" id="JADQDK010000001">
    <property type="protein sequence ID" value="MBW0133263.1"/>
    <property type="molecule type" value="Genomic_DNA"/>
</dbReference>
<keyword evidence="3" id="KW-1185">Reference proteome</keyword>
<evidence type="ECO:0000313" key="3">
    <source>
        <dbReference type="Proteomes" id="UP000694287"/>
    </source>
</evidence>
<dbReference type="Proteomes" id="UP000694287">
    <property type="component" value="Unassembled WGS sequence"/>
</dbReference>